<keyword evidence="2" id="KW-1185">Reference proteome</keyword>
<comment type="caution">
    <text evidence="1">The sequence shown here is derived from an EMBL/GenBank/DDBJ whole genome shotgun (WGS) entry which is preliminary data.</text>
</comment>
<dbReference type="RefSeq" id="WP_387703124.1">
    <property type="nucleotide sequence ID" value="NZ_JBIAMX010000029.1"/>
</dbReference>
<dbReference type="EMBL" id="JBIAMX010000029">
    <property type="protein sequence ID" value="MFF0546940.1"/>
    <property type="molecule type" value="Genomic_DNA"/>
</dbReference>
<accession>A0ABW6PWW7</accession>
<dbReference type="Proteomes" id="UP001601444">
    <property type="component" value="Unassembled WGS sequence"/>
</dbReference>
<gene>
    <name evidence="1" type="ORF">ACFYTF_29300</name>
</gene>
<dbReference type="InterPro" id="IPR021145">
    <property type="entry name" value="Portal_protein_SPP1_Gp6-like"/>
</dbReference>
<evidence type="ECO:0000313" key="1">
    <source>
        <dbReference type="EMBL" id="MFF0546940.1"/>
    </source>
</evidence>
<sequence length="469" mass="51447">MNRQQAVDAAREMLQARAFEAPRLDGIDAAMKPWGEDRALATLGLSGVNQAVKPAITRLARKSQTNFLPLILDIFGQALKVTNYMTGGDEPRTAAPWQWWQRNKLDARQTGIHRTALQYGVSYATVLPSLTSGDDVSPAAYVRGVSPRQMTALYGERLEWDPRKGGPVDDDWPIMALEMKGPMIRLYDETAVHFIGVKNVPQSALGWTQHTYITSGNFEYIEGRGHGVGVCPVVRYQDRMLLDGEEYFGIIEPLLSIQERIDETIFAGLVNQYYAAFRQRWITGWVPQSEEQALRQAVTDTWTFKDSTVKVGQFEPSDGKAYQEAQAGAIRDLSAIAQTPPQSMGVAGISNLSEAALAGLEAGRERKASEMEASLGESHEQMLRTCAHITGDTDAAADFGSEVKWAAASARTFAQTIDGLGKLATMLGVPDEVLWEDIPDWTASKVKRAISARLAAGDVQDVPLPDDGE</sequence>
<name>A0ABW6PWW7_9NOCA</name>
<proteinExistence type="predicted"/>
<protein>
    <submittedName>
        <fullName evidence="1">Phage portal protein</fullName>
    </submittedName>
</protein>
<reference evidence="1 2" key="1">
    <citation type="submission" date="2024-10" db="EMBL/GenBank/DDBJ databases">
        <title>The Natural Products Discovery Center: Release of the First 8490 Sequenced Strains for Exploring Actinobacteria Biosynthetic Diversity.</title>
        <authorList>
            <person name="Kalkreuter E."/>
            <person name="Kautsar S.A."/>
            <person name="Yang D."/>
            <person name="Bader C.D."/>
            <person name="Teijaro C.N."/>
            <person name="Fluegel L."/>
            <person name="Davis C.M."/>
            <person name="Simpson J.R."/>
            <person name="Lauterbach L."/>
            <person name="Steele A.D."/>
            <person name="Gui C."/>
            <person name="Meng S."/>
            <person name="Li G."/>
            <person name="Viehrig K."/>
            <person name="Ye F."/>
            <person name="Su P."/>
            <person name="Kiefer A.F."/>
            <person name="Nichols A."/>
            <person name="Cepeda A.J."/>
            <person name="Yan W."/>
            <person name="Fan B."/>
            <person name="Jiang Y."/>
            <person name="Adhikari A."/>
            <person name="Zheng C.-J."/>
            <person name="Schuster L."/>
            <person name="Cowan T.M."/>
            <person name="Smanski M.J."/>
            <person name="Chevrette M.G."/>
            <person name="De Carvalho L.P.S."/>
            <person name="Shen B."/>
        </authorList>
    </citation>
    <scope>NUCLEOTIDE SEQUENCE [LARGE SCALE GENOMIC DNA]</scope>
    <source>
        <strain evidence="1 2">NPDC004045</strain>
    </source>
</reference>
<evidence type="ECO:0000313" key="2">
    <source>
        <dbReference type="Proteomes" id="UP001601444"/>
    </source>
</evidence>
<organism evidence="1 2">
    <name type="scientific">Nocardia thailandica</name>
    <dbReference type="NCBI Taxonomy" id="257275"/>
    <lineage>
        <taxon>Bacteria</taxon>
        <taxon>Bacillati</taxon>
        <taxon>Actinomycetota</taxon>
        <taxon>Actinomycetes</taxon>
        <taxon>Mycobacteriales</taxon>
        <taxon>Nocardiaceae</taxon>
        <taxon>Nocardia</taxon>
    </lineage>
</organism>
<dbReference type="Pfam" id="PF05133">
    <property type="entry name" value="SPP1_portal"/>
    <property type="match status" value="1"/>
</dbReference>